<evidence type="ECO:0000313" key="8">
    <source>
        <dbReference type="EMBL" id="MBE1455873.1"/>
    </source>
</evidence>
<accession>A0ABR9HA32</accession>
<dbReference type="InterPro" id="IPR003439">
    <property type="entry name" value="ABC_transporter-like_ATP-bd"/>
</dbReference>
<feature type="region of interest" description="Disordered" evidence="6">
    <location>
        <begin position="1"/>
        <end position="20"/>
    </location>
</feature>
<keyword evidence="9" id="KW-1185">Reference proteome</keyword>
<keyword evidence="2" id="KW-0813">Transport</keyword>
<reference evidence="8 9" key="1">
    <citation type="submission" date="2020-10" db="EMBL/GenBank/DDBJ databases">
        <title>Sequencing the genomes of 1000 actinobacteria strains.</title>
        <authorList>
            <person name="Klenk H.-P."/>
        </authorList>
    </citation>
    <scope>NUCLEOTIDE SEQUENCE [LARGE SCALE GENOMIC DNA]</scope>
    <source>
        <strain evidence="8 9">DSM 45157</strain>
    </source>
</reference>
<dbReference type="Proteomes" id="UP000598217">
    <property type="component" value="Unassembled WGS sequence"/>
</dbReference>
<evidence type="ECO:0000259" key="7">
    <source>
        <dbReference type="PROSITE" id="PS50893"/>
    </source>
</evidence>
<sequence length="324" mass="35465">MTNQAPTGRPRVSPAASGRPTETVLRASGLRMNYGSTEVLKGVDLTARRGEVIALLGPNGAGKTTTIEILEGFRRRSAGDVEVLGSDPEHGDEEWRSRLGVVLQSWRDHAAWRARDLLHHFGRFYAPHSRPGRVRPHDTDELLALVGLTEQAGQRVKTLSGGQRRRLDVAIGVVGRPEVLFLDEPTAGFDPKARRDFHDLVFRLADEEDTTILLTTHDLDEAEKLADRILLLAGGAIVADGSADQLAGLVARDSEVVWTADGTRHVHSTDNPARHVAELYAVHGDGITDLKITRPSLEDVYMAMVQRHERGDAESAAAHFGENR</sequence>
<keyword evidence="5" id="KW-0046">Antibiotic resistance</keyword>
<evidence type="ECO:0000313" key="9">
    <source>
        <dbReference type="Proteomes" id="UP000598217"/>
    </source>
</evidence>
<comment type="caution">
    <text evidence="8">The sequence shown here is derived from an EMBL/GenBank/DDBJ whole genome shotgun (WGS) entry which is preliminary data.</text>
</comment>
<evidence type="ECO:0000256" key="1">
    <source>
        <dbReference type="ARBA" id="ARBA00004202"/>
    </source>
</evidence>
<dbReference type="Pfam" id="PF00005">
    <property type="entry name" value="ABC_tran"/>
    <property type="match status" value="1"/>
</dbReference>
<keyword evidence="4 8" id="KW-0067">ATP-binding</keyword>
<protein>
    <submittedName>
        <fullName evidence="8">ABC-2 type transport system ATP-binding protein</fullName>
    </submittedName>
</protein>
<dbReference type="SMART" id="SM00382">
    <property type="entry name" value="AAA"/>
    <property type="match status" value="1"/>
</dbReference>
<comment type="subcellular location">
    <subcellularLocation>
        <location evidence="1">Cell membrane</location>
        <topology evidence="1">Peripheral membrane protein</topology>
    </subcellularLocation>
</comment>
<evidence type="ECO:0000256" key="3">
    <source>
        <dbReference type="ARBA" id="ARBA00022741"/>
    </source>
</evidence>
<feature type="domain" description="ABC transporter" evidence="7">
    <location>
        <begin position="25"/>
        <end position="259"/>
    </location>
</feature>
<organism evidence="8 9">
    <name type="scientific">Nocardiopsis terrae</name>
    <dbReference type="NCBI Taxonomy" id="372655"/>
    <lineage>
        <taxon>Bacteria</taxon>
        <taxon>Bacillati</taxon>
        <taxon>Actinomycetota</taxon>
        <taxon>Actinomycetes</taxon>
        <taxon>Streptosporangiales</taxon>
        <taxon>Nocardiopsidaceae</taxon>
        <taxon>Nocardiopsis</taxon>
    </lineage>
</organism>
<evidence type="ECO:0000256" key="6">
    <source>
        <dbReference type="SAM" id="MobiDB-lite"/>
    </source>
</evidence>
<evidence type="ECO:0000256" key="2">
    <source>
        <dbReference type="ARBA" id="ARBA00022448"/>
    </source>
</evidence>
<evidence type="ECO:0000256" key="5">
    <source>
        <dbReference type="ARBA" id="ARBA00023251"/>
    </source>
</evidence>
<dbReference type="EMBL" id="JADBDY010000001">
    <property type="protein sequence ID" value="MBE1455873.1"/>
    <property type="molecule type" value="Genomic_DNA"/>
</dbReference>
<dbReference type="GO" id="GO:0005524">
    <property type="term" value="F:ATP binding"/>
    <property type="evidence" value="ECO:0007669"/>
    <property type="project" value="UniProtKB-KW"/>
</dbReference>
<keyword evidence="3" id="KW-0547">Nucleotide-binding</keyword>
<dbReference type="PANTHER" id="PTHR42711:SF17">
    <property type="entry name" value="ABC TRANSPORTER ATP-BINDING PROTEIN"/>
    <property type="match status" value="1"/>
</dbReference>
<dbReference type="PROSITE" id="PS50893">
    <property type="entry name" value="ABC_TRANSPORTER_2"/>
    <property type="match status" value="1"/>
</dbReference>
<gene>
    <name evidence="8" type="ORF">H4W79_000087</name>
</gene>
<name>A0ABR9HA32_9ACTN</name>
<dbReference type="PANTHER" id="PTHR42711">
    <property type="entry name" value="ABC TRANSPORTER ATP-BINDING PROTEIN"/>
    <property type="match status" value="1"/>
</dbReference>
<dbReference type="PROSITE" id="PS00211">
    <property type="entry name" value="ABC_TRANSPORTER_1"/>
    <property type="match status" value="1"/>
</dbReference>
<dbReference type="Gene3D" id="3.40.50.300">
    <property type="entry name" value="P-loop containing nucleotide triphosphate hydrolases"/>
    <property type="match status" value="1"/>
</dbReference>
<dbReference type="InterPro" id="IPR027417">
    <property type="entry name" value="P-loop_NTPase"/>
</dbReference>
<dbReference type="SUPFAM" id="SSF52540">
    <property type="entry name" value="P-loop containing nucleoside triphosphate hydrolases"/>
    <property type="match status" value="1"/>
</dbReference>
<dbReference type="InterPro" id="IPR017871">
    <property type="entry name" value="ABC_transporter-like_CS"/>
</dbReference>
<dbReference type="InterPro" id="IPR003593">
    <property type="entry name" value="AAA+_ATPase"/>
</dbReference>
<dbReference type="InterPro" id="IPR050763">
    <property type="entry name" value="ABC_transporter_ATP-binding"/>
</dbReference>
<evidence type="ECO:0000256" key="4">
    <source>
        <dbReference type="ARBA" id="ARBA00022840"/>
    </source>
</evidence>
<dbReference type="CDD" id="cd03230">
    <property type="entry name" value="ABC_DR_subfamily_A"/>
    <property type="match status" value="1"/>
</dbReference>
<proteinExistence type="predicted"/>